<dbReference type="EMBL" id="AKCV02000007">
    <property type="protein sequence ID" value="TMS59507.1"/>
    <property type="molecule type" value="Genomic_DNA"/>
</dbReference>
<evidence type="ECO:0000313" key="1">
    <source>
        <dbReference type="EMBL" id="TMS59507.1"/>
    </source>
</evidence>
<proteinExistence type="predicted"/>
<organism evidence="1 2">
    <name type="scientific">Imbroritus primus</name>
    <dbReference type="NCBI Taxonomy" id="3058603"/>
    <lineage>
        <taxon>Bacteria</taxon>
        <taxon>Pseudomonadati</taxon>
        <taxon>Pseudomonadota</taxon>
        <taxon>Betaproteobacteria</taxon>
        <taxon>Burkholderiales</taxon>
        <taxon>Burkholderiaceae</taxon>
        <taxon>Imbroritus</taxon>
    </lineage>
</organism>
<accession>A0ACD3STS2</accession>
<evidence type="ECO:0000313" key="2">
    <source>
        <dbReference type="Proteomes" id="UP000004277"/>
    </source>
</evidence>
<reference evidence="1" key="1">
    <citation type="submission" date="2019-05" db="EMBL/GenBank/DDBJ databases">
        <title>Revised genome assembly of Burkholderiaceae (previously Ralstonia) sp. PBA.</title>
        <authorList>
            <person name="Gan H.M."/>
        </authorList>
    </citation>
    <scope>NUCLEOTIDE SEQUENCE</scope>
    <source>
        <strain evidence="1">PBA</strain>
    </source>
</reference>
<name>A0ACD3STS2_9BURK</name>
<gene>
    <name evidence="1" type="ORF">MW7_002290</name>
</gene>
<comment type="caution">
    <text evidence="1">The sequence shown here is derived from an EMBL/GenBank/DDBJ whole genome shotgun (WGS) entry which is preliminary data.</text>
</comment>
<dbReference type="Proteomes" id="UP000004277">
    <property type="component" value="Unassembled WGS sequence"/>
</dbReference>
<sequence>MTVWWNRVNRESLRADVLAGLSGTIILVPQAVAYATIAGLPPEYGLYTAIVPVILAALFGSSWHLVSGPTAALSIVLFATLSPLADPGSAHYVTLAMTLTFLVGILQLAMGLARLGSLVNFISHSVVIGFTAGAGILIAVSQFKNFLGLSIPSKAGFIETLQGVFQNLGDLNPFSVAVGTVTLLAGILTRRYVPQIPFMIAAMLVGSLFAAALTALFGTAASVATVTAIPRSLPPISHPDFSMDTIRQLSTIALAVAMLSLTEALSIARAVALKSGQRIDGNQEFVGQGLANFFGSFFSGYVSSGSFTRSGINYTAGARTPLAAVFSSLFLVLTLLVFAPLVSYLPIASMAALLFMVAYSLIDTHHIKAIAKTSRTESAVLWVTLFATLFLDLEFAIYVGVLLSLIFYIRRTAQPNIRSGMPAPGDDTYHFVPADGKPECPQLKIAFVDGSLYFGAVDHVQQTLQSIDAEQPTQKHVLILASGINFVDVAGAHMFAEEAKRRRAMGGGLYFHRLKAPVVQDLAKGGQLEEIGEENLFEMRQNVMDRLYAKLDPTICRNCPHRVFRQCHGYLPNGEAREESPSEAPTRISA</sequence>
<protein>
    <submittedName>
        <fullName evidence="1">SulP family inorganic anion transporter</fullName>
    </submittedName>
</protein>
<keyword evidence="2" id="KW-1185">Reference proteome</keyword>